<evidence type="ECO:0000256" key="1">
    <source>
        <dbReference type="ARBA" id="ARBA00023015"/>
    </source>
</evidence>
<keyword evidence="2" id="KW-0238">DNA-binding</keyword>
<evidence type="ECO:0000256" key="2">
    <source>
        <dbReference type="ARBA" id="ARBA00023125"/>
    </source>
</evidence>
<comment type="caution">
    <text evidence="5">The sequence shown here is derived from an EMBL/GenBank/DDBJ whole genome shotgun (WGS) entry which is preliminary data.</text>
</comment>
<dbReference type="CDD" id="cd00093">
    <property type="entry name" value="HTH_XRE"/>
    <property type="match status" value="1"/>
</dbReference>
<dbReference type="GO" id="GO:0003677">
    <property type="term" value="F:DNA binding"/>
    <property type="evidence" value="ECO:0007669"/>
    <property type="project" value="UniProtKB-KW"/>
</dbReference>
<keyword evidence="6" id="KW-1185">Reference proteome</keyword>
<dbReference type="SUPFAM" id="SSF47413">
    <property type="entry name" value="lambda repressor-like DNA-binding domains"/>
    <property type="match status" value="1"/>
</dbReference>
<evidence type="ECO:0000259" key="4">
    <source>
        <dbReference type="PROSITE" id="PS50943"/>
    </source>
</evidence>
<feature type="domain" description="HTH cro/C1-type" evidence="4">
    <location>
        <begin position="17"/>
        <end position="71"/>
    </location>
</feature>
<accession>A0A923HNK5</accession>
<evidence type="ECO:0000256" key="3">
    <source>
        <dbReference type="ARBA" id="ARBA00023163"/>
    </source>
</evidence>
<dbReference type="InterPro" id="IPR001387">
    <property type="entry name" value="Cro/C1-type_HTH"/>
</dbReference>
<name>A0A923HNK5_9BURK</name>
<dbReference type="SMART" id="SM00530">
    <property type="entry name" value="HTH_XRE"/>
    <property type="match status" value="1"/>
</dbReference>
<dbReference type="Proteomes" id="UP000634011">
    <property type="component" value="Unassembled WGS sequence"/>
</dbReference>
<protein>
    <submittedName>
        <fullName evidence="5">Helix-turn-helix transcriptional regulator</fullName>
    </submittedName>
</protein>
<dbReference type="PANTHER" id="PTHR46797:SF23">
    <property type="entry name" value="HTH-TYPE TRANSCRIPTIONAL REGULATOR SUTR"/>
    <property type="match status" value="1"/>
</dbReference>
<dbReference type="EMBL" id="JACOFV010000026">
    <property type="protein sequence ID" value="MBC3864244.1"/>
    <property type="molecule type" value="Genomic_DNA"/>
</dbReference>
<gene>
    <name evidence="5" type="ORF">H8K32_19245</name>
</gene>
<dbReference type="InterPro" id="IPR050807">
    <property type="entry name" value="TransReg_Diox_bact_type"/>
</dbReference>
<dbReference type="PROSITE" id="PS50943">
    <property type="entry name" value="HTH_CROC1"/>
    <property type="match status" value="1"/>
</dbReference>
<evidence type="ECO:0000313" key="6">
    <source>
        <dbReference type="Proteomes" id="UP000634011"/>
    </source>
</evidence>
<dbReference type="Gene3D" id="1.10.260.40">
    <property type="entry name" value="lambda repressor-like DNA-binding domains"/>
    <property type="match status" value="1"/>
</dbReference>
<dbReference type="GO" id="GO:0003700">
    <property type="term" value="F:DNA-binding transcription factor activity"/>
    <property type="evidence" value="ECO:0007669"/>
    <property type="project" value="TreeGrafter"/>
</dbReference>
<dbReference type="Pfam" id="PF01381">
    <property type="entry name" value="HTH_3"/>
    <property type="match status" value="1"/>
</dbReference>
<reference evidence="5" key="1">
    <citation type="submission" date="2020-08" db="EMBL/GenBank/DDBJ databases">
        <title>Novel species isolated from subtropical streams in China.</title>
        <authorList>
            <person name="Lu H."/>
        </authorList>
    </citation>
    <scope>NUCLEOTIDE SEQUENCE</scope>
    <source>
        <strain evidence="5">KACC 12607</strain>
    </source>
</reference>
<dbReference type="PANTHER" id="PTHR46797">
    <property type="entry name" value="HTH-TYPE TRANSCRIPTIONAL REGULATOR"/>
    <property type="match status" value="1"/>
</dbReference>
<evidence type="ECO:0000313" key="5">
    <source>
        <dbReference type="EMBL" id="MBC3864244.1"/>
    </source>
</evidence>
<keyword evidence="1" id="KW-0805">Transcription regulation</keyword>
<dbReference type="InterPro" id="IPR010982">
    <property type="entry name" value="Lambda_DNA-bd_dom_sf"/>
</dbReference>
<keyword evidence="3" id="KW-0804">Transcription</keyword>
<dbReference type="AlphaFoldDB" id="A0A923HNK5"/>
<dbReference type="RefSeq" id="WP_186914186.1">
    <property type="nucleotide sequence ID" value="NZ_JACOFV010000026.1"/>
</dbReference>
<organism evidence="5 6">
    <name type="scientific">Undibacterium jejuense</name>
    <dbReference type="NCBI Taxonomy" id="1344949"/>
    <lineage>
        <taxon>Bacteria</taxon>
        <taxon>Pseudomonadati</taxon>
        <taxon>Pseudomonadota</taxon>
        <taxon>Betaproteobacteria</taxon>
        <taxon>Burkholderiales</taxon>
        <taxon>Oxalobacteraceae</taxon>
        <taxon>Undibacterium</taxon>
    </lineage>
</organism>
<proteinExistence type="predicted"/>
<sequence>MDEQSKSACLIRFGESLRGLRLEAGFSQEELAERANIDRSYLGAIERGEHNVALLNIIKIANALSLNPCQLLEVFSMEKGIR</sequence>
<dbReference type="GO" id="GO:0005829">
    <property type="term" value="C:cytosol"/>
    <property type="evidence" value="ECO:0007669"/>
    <property type="project" value="TreeGrafter"/>
</dbReference>